<reference evidence="3" key="1">
    <citation type="submission" date="2023-05" db="EMBL/GenBank/DDBJ databases">
        <authorList>
            <person name="Zhang X."/>
        </authorList>
    </citation>
    <scope>NUCLEOTIDE SEQUENCE</scope>
    <source>
        <strain evidence="3">BD1B2-1</strain>
    </source>
</reference>
<protein>
    <submittedName>
        <fullName evidence="3">Uncharacterized protein</fullName>
    </submittedName>
</protein>
<dbReference type="EMBL" id="JASJOU010000015">
    <property type="protein sequence ID" value="MDJ1505233.1"/>
    <property type="molecule type" value="Genomic_DNA"/>
</dbReference>
<dbReference type="AlphaFoldDB" id="A0AAE3UJJ3"/>
<keyword evidence="4" id="KW-1185">Reference proteome</keyword>
<proteinExistence type="predicted"/>
<feature type="signal peptide" evidence="2">
    <location>
        <begin position="1"/>
        <end position="23"/>
    </location>
</feature>
<organism evidence="3 4">
    <name type="scientific">Xanthocytophaga agilis</name>
    <dbReference type="NCBI Taxonomy" id="3048010"/>
    <lineage>
        <taxon>Bacteria</taxon>
        <taxon>Pseudomonadati</taxon>
        <taxon>Bacteroidota</taxon>
        <taxon>Cytophagia</taxon>
        <taxon>Cytophagales</taxon>
        <taxon>Rhodocytophagaceae</taxon>
        <taxon>Xanthocytophaga</taxon>
    </lineage>
</organism>
<comment type="caution">
    <text evidence="3">The sequence shown here is derived from an EMBL/GenBank/DDBJ whole genome shotgun (WGS) entry which is preliminary data.</text>
</comment>
<evidence type="ECO:0000256" key="1">
    <source>
        <dbReference type="SAM" id="Coils"/>
    </source>
</evidence>
<dbReference type="Proteomes" id="UP001232063">
    <property type="component" value="Unassembled WGS sequence"/>
</dbReference>
<sequence length="280" mass="31850">MKKKLKYFLLSAFLTGIFSSAHAQIPVVDALSNKQLVSEILKWVQDYAKQKLQDARLQKIMSENTSTREKLGKLLELKQQVEKELYLAKDFRKLRFSDLTKIRQQVYGLASTDKYVTEVPYVAEFVSITSRTATVDNAKQAYNYLFDGTSAYRPENSGTLNGFVAKNKQQKAKQYSLAIAAQKRKMAVAMSYEKLSEEYKQLAQDLSDQVGKDGEQKMSTGERIKAQKLASDYMVKSLEMKHKLDQLLKEASQKSAVVQQVDNAYQASLVRKELSKVIVE</sequence>
<feature type="coiled-coil region" evidence="1">
    <location>
        <begin position="165"/>
        <end position="212"/>
    </location>
</feature>
<evidence type="ECO:0000256" key="2">
    <source>
        <dbReference type="SAM" id="SignalP"/>
    </source>
</evidence>
<name>A0AAE3UJJ3_9BACT</name>
<keyword evidence="2" id="KW-0732">Signal</keyword>
<feature type="chain" id="PRO_5042154845" evidence="2">
    <location>
        <begin position="24"/>
        <end position="280"/>
    </location>
</feature>
<evidence type="ECO:0000313" key="4">
    <source>
        <dbReference type="Proteomes" id="UP001232063"/>
    </source>
</evidence>
<dbReference type="RefSeq" id="WP_314517116.1">
    <property type="nucleotide sequence ID" value="NZ_JASJOU010000015.1"/>
</dbReference>
<accession>A0AAE3UJJ3</accession>
<keyword evidence="1" id="KW-0175">Coiled coil</keyword>
<gene>
    <name evidence="3" type="ORF">QNI22_31545</name>
</gene>
<evidence type="ECO:0000313" key="3">
    <source>
        <dbReference type="EMBL" id="MDJ1505233.1"/>
    </source>
</evidence>